<gene>
    <name evidence="3" type="ORF">JY572_18855</name>
</gene>
<accession>A0ABX7NGJ1</accession>
<dbReference type="RefSeq" id="WP_206719569.1">
    <property type="nucleotide sequence ID" value="NZ_CP071091.1"/>
</dbReference>
<feature type="domain" description="CARDB" evidence="2">
    <location>
        <begin position="1133"/>
        <end position="1255"/>
    </location>
</feature>
<keyword evidence="4" id="KW-1185">Reference proteome</keyword>
<feature type="domain" description="CARDB" evidence="2">
    <location>
        <begin position="867"/>
        <end position="991"/>
    </location>
</feature>
<feature type="domain" description="CARDB" evidence="2">
    <location>
        <begin position="322"/>
        <end position="447"/>
    </location>
</feature>
<dbReference type="PROSITE" id="PS51257">
    <property type="entry name" value="PROKAR_LIPOPROTEIN"/>
    <property type="match status" value="1"/>
</dbReference>
<name>A0ABX7NGJ1_9BACT</name>
<feature type="domain" description="CARDB" evidence="2">
    <location>
        <begin position="182"/>
        <end position="312"/>
    </location>
</feature>
<dbReference type="InterPro" id="IPR011635">
    <property type="entry name" value="CARDB"/>
</dbReference>
<feature type="domain" description="CARDB" evidence="2">
    <location>
        <begin position="49"/>
        <end position="171"/>
    </location>
</feature>
<evidence type="ECO:0000313" key="3">
    <source>
        <dbReference type="EMBL" id="QSQ17952.1"/>
    </source>
</evidence>
<feature type="domain" description="CARDB" evidence="2">
    <location>
        <begin position="1264"/>
        <end position="1383"/>
    </location>
</feature>
<evidence type="ECO:0000259" key="2">
    <source>
        <dbReference type="Pfam" id="PF07705"/>
    </source>
</evidence>
<feature type="region of interest" description="Disordered" evidence="1">
    <location>
        <begin position="27"/>
        <end position="46"/>
    </location>
</feature>
<feature type="domain" description="CARDB" evidence="2">
    <location>
        <begin position="594"/>
        <end position="721"/>
    </location>
</feature>
<feature type="domain" description="CARDB" evidence="2">
    <location>
        <begin position="730"/>
        <end position="856"/>
    </location>
</feature>
<feature type="domain" description="CARDB" evidence="2">
    <location>
        <begin position="458"/>
        <end position="584"/>
    </location>
</feature>
<organism evidence="3 4">
    <name type="scientific">Myxococcus landrumensis</name>
    <dbReference type="NCBI Taxonomy" id="2813577"/>
    <lineage>
        <taxon>Bacteria</taxon>
        <taxon>Pseudomonadati</taxon>
        <taxon>Myxococcota</taxon>
        <taxon>Myxococcia</taxon>
        <taxon>Myxococcales</taxon>
        <taxon>Cystobacterineae</taxon>
        <taxon>Myxococcaceae</taxon>
        <taxon>Myxococcus</taxon>
    </lineage>
</organism>
<dbReference type="InterPro" id="IPR013783">
    <property type="entry name" value="Ig-like_fold"/>
</dbReference>
<dbReference type="Pfam" id="PF07705">
    <property type="entry name" value="CARDB"/>
    <property type="match status" value="10"/>
</dbReference>
<reference evidence="3 4" key="1">
    <citation type="submission" date="2021-02" db="EMBL/GenBank/DDBJ databases">
        <title>De Novo genome assembly of isolated myxobacteria.</title>
        <authorList>
            <person name="Stevens D.C."/>
        </authorList>
    </citation>
    <scope>NUCLEOTIDE SEQUENCE [LARGE SCALE GENOMIC DNA]</scope>
    <source>
        <strain evidence="3 4">SCHIC003</strain>
    </source>
</reference>
<dbReference type="Proteomes" id="UP000663090">
    <property type="component" value="Chromosome"/>
</dbReference>
<dbReference type="EMBL" id="CP071091">
    <property type="protein sequence ID" value="QSQ17952.1"/>
    <property type="molecule type" value="Genomic_DNA"/>
</dbReference>
<evidence type="ECO:0000256" key="1">
    <source>
        <dbReference type="SAM" id="MobiDB-lite"/>
    </source>
</evidence>
<evidence type="ECO:0000313" key="4">
    <source>
        <dbReference type="Proteomes" id="UP000663090"/>
    </source>
</evidence>
<dbReference type="Gene3D" id="2.60.40.10">
    <property type="entry name" value="Immunoglobulins"/>
    <property type="match status" value="10"/>
</dbReference>
<proteinExistence type="predicted"/>
<sequence>MKSREWMAPATGWWVLGMLAAGSIGCSGGEKPSGEPAPETASSALIPGPDLVITGMEVPPSLRMGAYATPATASVKVCNQGMDPSPSTRAQLYVSMDVMLTPMFPGPVTDQAPLGFVEVPPLAPGQCATRSNTLSAALPPDALGMAGGYYVGAIIDEQASVPESREDNNTFVHGLVGIGDGADLVVTAIKIPESLRVNGPGSSSVPATVTVCNQGTMAIPSTSVNLYSSMDDVLTPAGPGPGPGYPQATDQAFLGSVPLSWLDPGQCRSLTTSIWPMLPPDAQGLSGAYYVGAIIDEQGSVPELREDNNIFVKGLVGMGQRPDLVISELKVPDSLRLNGPGGSSSVTVKVCNQGTDPSPSSRARLYVSMDKVLTPMPPGPGPQVTDQVLVADIPVSDLSAGQCRVVTESIWPMLPPDAQGMSGAYYVGAIVDEQNWVQELREDNNTFVTGLVGMGQGPDLVVTDLVMPESFRANTGATQTPASVTVCNRGTEPAPMSRVQLYVSMDAELTPMVPGPSYPPTDQSPLGMVDMPNLSPGQCATRSTNVWPVLPPDATTPNGAYYVGAIVDEPRMVTELREDNNTFVKGLVGIGLGPDLVVTAMQTPPSLAMNGPGAAQTSATVTVCNQGTEPSSSANVSLYVSMDAVLTPMGPGQGFPVTDQSFLQSFPAPGLQPKQCKTLSTTFWPVIPAEAQGVEGAYYLAAIVDEQKAVPELREDNNIFVKGLVGIGQKPDLVIAEVKVAESLRTSGPGGSSRVTVKVCNQGFLPSAPTQVGLYVSMDKELTPMSPYPGYMASDQAFIRDIAVSGLVPGYCKSFTESFWGMLPPDAQGRSGAYYVGAIVDEQRSVPELREDNNTFVTGPIGVGQGPDLVITNIVMPDSYTTSAPPTRKATVTVCNRGTEPSPQARADLFVSTEAVLPSMQPPPSYPLTNLAPLGFVDAPSLAPGQCTTRSTTFWPSLPPDSQGMKGGYYVGGIVDGAALVQELREDNNAFVMGKVAVGDGPDLVVNGMSIPASALSGQSFAFTVRACNLGTMPSPPTQAQMYISMDAELTLMSSGPGPAALDQTPVGQLPVPSLGTGQCLTLSGSAPAVLPPDGMSGGVFYVGVSIDEPASVLELREDNNVYVQKTMGIGARPDLVIKEVLAPASAMPNQSIPLGVRVCNQGTQSSPATQARFYLSVDDELSFVMPPGSPMPDQAFLAQVSVPSLQVGACLLLSTSGPVTLPLDAQGDGRYFLGAIVDESLSVNELREDNNTFAKTVLGVGAKPDLVVTEMSGPTTIRKGGFITTTIKVCNQGTQPNSDTTVKLYVSMDLELAPEGLPPSPDQLTLAEVSVGSLVPGACTTRGWSLPAQLPPDAMDQVGDFYVGVSLDPYQLVGELREDNNTRFTGLLVTP</sequence>
<protein>
    <recommendedName>
        <fullName evidence="2">CARDB domain-containing protein</fullName>
    </recommendedName>
</protein>
<feature type="domain" description="CARDB" evidence="2">
    <location>
        <begin position="1002"/>
        <end position="1123"/>
    </location>
</feature>